<dbReference type="InterPro" id="IPR016812">
    <property type="entry name" value="PPase_methylesterase_euk"/>
</dbReference>
<evidence type="ECO:0000256" key="6">
    <source>
        <dbReference type="ARBA" id="ARBA00049203"/>
    </source>
</evidence>
<dbReference type="PIRSF" id="PIRSF022950">
    <property type="entry name" value="PPase_methylesterase_euk"/>
    <property type="match status" value="1"/>
</dbReference>
<keyword evidence="3 7" id="KW-0719">Serine esterase</keyword>
<dbReference type="EC" id="3.1.1.-" evidence="7"/>
<feature type="active site" evidence="8">
    <location>
        <position position="225"/>
    </location>
</feature>
<dbReference type="PANTHER" id="PTHR14189">
    <property type="entry name" value="PROTEIN PHOSPHATASE METHYLESTERASE-1 RELATED"/>
    <property type="match status" value="1"/>
</dbReference>
<comment type="function">
    <text evidence="5">Demethylates proteins that have been reversibly carboxymethylated. Demethylates the phosphatase PP2A catalytic subunit.</text>
</comment>
<sequence>MSDLQKSFARQKFDNLPIDPPLPPNANMLEQEDRDSSSASSISSTGTIRPGPGQGLARKRPDANSESYSPVPWHSFFTTTLKLSWVHSPFIYHAYYTPPITPEAPLFVLHHGAGCSGLSFAACVSHLKAIAPDIGILAADARGHGETQFRPEYGDEELTDGKLNMSLERLADDLEAVIELLKKDAGWEHLPNIVLIGHSLGGAVVTEVAMRGKFGRKVLAFAVLDVVEGSAMDALRSMNAYLAARPQVFPSLEAGIEWHLRSRTIRNLDSARISVPSYLKPLASSDGQTTKYEWVTDLAYTSPYWNDWFGGMSRKFLEARGGKLLLLAGTDRLDKELMIGQMQGKYQLQVLPEAGHFIQEDVPEKTAHLLIEFWKRNDGSLLVLPPKVGSAGN</sequence>
<keyword evidence="4 7" id="KW-0378">Hydrolase</keyword>
<evidence type="ECO:0000259" key="10">
    <source>
        <dbReference type="Pfam" id="PF12697"/>
    </source>
</evidence>
<dbReference type="Pfam" id="PF12697">
    <property type="entry name" value="Abhydrolase_6"/>
    <property type="match status" value="1"/>
</dbReference>
<dbReference type="Proteomes" id="UP000664169">
    <property type="component" value="Unassembled WGS sequence"/>
</dbReference>
<evidence type="ECO:0000256" key="1">
    <source>
        <dbReference type="ARBA" id="ARBA00008645"/>
    </source>
</evidence>
<name>A0A8H3FS29_9LECA</name>
<gene>
    <name evidence="11" type="ORF">GOMPHAMPRED_004583</name>
</gene>
<evidence type="ECO:0000256" key="9">
    <source>
        <dbReference type="SAM" id="MobiDB-lite"/>
    </source>
</evidence>
<keyword evidence="12" id="KW-1185">Reference proteome</keyword>
<dbReference type="AlphaFoldDB" id="A0A8H3FS29"/>
<dbReference type="InterPro" id="IPR000073">
    <property type="entry name" value="AB_hydrolase_1"/>
</dbReference>
<feature type="active site" evidence="8">
    <location>
        <position position="199"/>
    </location>
</feature>
<evidence type="ECO:0000256" key="4">
    <source>
        <dbReference type="ARBA" id="ARBA00022801"/>
    </source>
</evidence>
<evidence type="ECO:0000256" key="8">
    <source>
        <dbReference type="PIRSR" id="PIRSR022950-1"/>
    </source>
</evidence>
<dbReference type="EMBL" id="CAJPDQ010000028">
    <property type="protein sequence ID" value="CAF9928052.1"/>
    <property type="molecule type" value="Genomic_DNA"/>
</dbReference>
<feature type="active site" evidence="8">
    <location>
        <position position="356"/>
    </location>
</feature>
<evidence type="ECO:0000313" key="12">
    <source>
        <dbReference type="Proteomes" id="UP000664169"/>
    </source>
</evidence>
<protein>
    <recommendedName>
        <fullName evidence="2 7">Protein phosphatase methylesterase 1</fullName>
        <shortName evidence="7">PME-1</shortName>
        <ecNumber evidence="7">3.1.1.-</ecNumber>
    </recommendedName>
</protein>
<comment type="similarity">
    <text evidence="1 7">Belongs to the AB hydrolase superfamily.</text>
</comment>
<comment type="catalytic activity">
    <reaction evidence="6">
        <text>[phosphatase 2A protein]-C-terminal L-leucine methyl ester + H2O = [phosphatase 2A protein]-C-terminal L-leucine + methanol + H(+)</text>
        <dbReference type="Rhea" id="RHEA:48548"/>
        <dbReference type="Rhea" id="RHEA-COMP:12134"/>
        <dbReference type="Rhea" id="RHEA-COMP:12135"/>
        <dbReference type="ChEBI" id="CHEBI:15377"/>
        <dbReference type="ChEBI" id="CHEBI:15378"/>
        <dbReference type="ChEBI" id="CHEBI:17790"/>
        <dbReference type="ChEBI" id="CHEBI:90516"/>
        <dbReference type="ChEBI" id="CHEBI:90517"/>
        <dbReference type="EC" id="3.1.1.89"/>
    </reaction>
</comment>
<accession>A0A8H3FS29</accession>
<feature type="domain" description="AB hydrolase-1" evidence="10">
    <location>
        <begin position="107"/>
        <end position="367"/>
    </location>
</feature>
<evidence type="ECO:0000256" key="3">
    <source>
        <dbReference type="ARBA" id="ARBA00022487"/>
    </source>
</evidence>
<dbReference type="Gene3D" id="3.40.50.1820">
    <property type="entry name" value="alpha/beta hydrolase"/>
    <property type="match status" value="1"/>
</dbReference>
<dbReference type="PANTHER" id="PTHR14189:SF0">
    <property type="entry name" value="PROTEIN PHOSPHATASE METHYLESTERASE 1"/>
    <property type="match status" value="1"/>
</dbReference>
<evidence type="ECO:0000313" key="11">
    <source>
        <dbReference type="EMBL" id="CAF9928052.1"/>
    </source>
</evidence>
<proteinExistence type="inferred from homology"/>
<feature type="region of interest" description="Disordered" evidence="9">
    <location>
        <begin position="1"/>
        <end position="68"/>
    </location>
</feature>
<dbReference type="OrthoDB" id="194865at2759"/>
<evidence type="ECO:0000256" key="5">
    <source>
        <dbReference type="ARBA" id="ARBA00024741"/>
    </source>
</evidence>
<dbReference type="SUPFAM" id="SSF53474">
    <property type="entry name" value="alpha/beta-Hydrolases"/>
    <property type="match status" value="1"/>
</dbReference>
<reference evidence="11" key="1">
    <citation type="submission" date="2021-03" db="EMBL/GenBank/DDBJ databases">
        <authorList>
            <person name="Tagirdzhanova G."/>
        </authorList>
    </citation>
    <scope>NUCLEOTIDE SEQUENCE</scope>
</reference>
<dbReference type="GO" id="GO:0051723">
    <property type="term" value="F:protein methylesterase activity"/>
    <property type="evidence" value="ECO:0007669"/>
    <property type="project" value="UniProtKB-EC"/>
</dbReference>
<comment type="caution">
    <text evidence="11">The sequence shown here is derived from an EMBL/GenBank/DDBJ whole genome shotgun (WGS) entry which is preliminary data.</text>
</comment>
<evidence type="ECO:0000256" key="7">
    <source>
        <dbReference type="PIRNR" id="PIRNR022950"/>
    </source>
</evidence>
<dbReference type="InterPro" id="IPR029058">
    <property type="entry name" value="AB_hydrolase_fold"/>
</dbReference>
<evidence type="ECO:0000256" key="2">
    <source>
        <dbReference type="ARBA" id="ARBA00020672"/>
    </source>
</evidence>
<organism evidence="11 12">
    <name type="scientific">Gomphillus americanus</name>
    <dbReference type="NCBI Taxonomy" id="1940652"/>
    <lineage>
        <taxon>Eukaryota</taxon>
        <taxon>Fungi</taxon>
        <taxon>Dikarya</taxon>
        <taxon>Ascomycota</taxon>
        <taxon>Pezizomycotina</taxon>
        <taxon>Lecanoromycetes</taxon>
        <taxon>OSLEUM clade</taxon>
        <taxon>Ostropomycetidae</taxon>
        <taxon>Ostropales</taxon>
        <taxon>Graphidaceae</taxon>
        <taxon>Gomphilloideae</taxon>
        <taxon>Gomphillus</taxon>
    </lineage>
</organism>